<dbReference type="EMBL" id="CAVLGL010000082">
    <property type="protein sequence ID" value="CAK1588123.1"/>
    <property type="molecule type" value="Genomic_DNA"/>
</dbReference>
<comment type="cofactor">
    <cofactor evidence="1">
        <name>Zn(2+)</name>
        <dbReference type="ChEBI" id="CHEBI:29105"/>
    </cofactor>
</comment>
<evidence type="ECO:0000256" key="7">
    <source>
        <dbReference type="ARBA" id="ARBA00023049"/>
    </source>
</evidence>
<evidence type="ECO:0000256" key="4">
    <source>
        <dbReference type="ARBA" id="ARBA00022723"/>
    </source>
</evidence>
<dbReference type="Proteomes" id="UP001314205">
    <property type="component" value="Unassembled WGS sequence"/>
</dbReference>
<dbReference type="GO" id="GO:0046872">
    <property type="term" value="F:metal ion binding"/>
    <property type="evidence" value="ECO:0007669"/>
    <property type="project" value="UniProtKB-KW"/>
</dbReference>
<evidence type="ECO:0000256" key="8">
    <source>
        <dbReference type="ARBA" id="ARBA00023128"/>
    </source>
</evidence>
<dbReference type="PANTHER" id="PTHR11851">
    <property type="entry name" value="METALLOPROTEASE"/>
    <property type="match status" value="1"/>
</dbReference>
<dbReference type="InterPro" id="IPR011765">
    <property type="entry name" value="Pept_M16_N"/>
</dbReference>
<keyword evidence="8" id="KW-0496">Mitochondrion</keyword>
<evidence type="ECO:0000259" key="10">
    <source>
        <dbReference type="Pfam" id="PF05193"/>
    </source>
</evidence>
<dbReference type="InterPro" id="IPR050361">
    <property type="entry name" value="MPP/UQCRC_Complex"/>
</dbReference>
<dbReference type="Pfam" id="PF00675">
    <property type="entry name" value="Peptidase_M16"/>
    <property type="match status" value="1"/>
</dbReference>
<protein>
    <recommendedName>
        <fullName evidence="13">Mitochondrial processing peptidase beta subunit</fullName>
    </recommendedName>
</protein>
<comment type="subcellular location">
    <subcellularLocation>
        <location evidence="2">Mitochondrion</location>
    </subcellularLocation>
</comment>
<dbReference type="Gene3D" id="3.30.830.10">
    <property type="entry name" value="Metalloenzyme, LuxS/M16 peptidase-like"/>
    <property type="match status" value="2"/>
</dbReference>
<dbReference type="SUPFAM" id="SSF63411">
    <property type="entry name" value="LuxS/MPP-like metallohydrolase"/>
    <property type="match status" value="2"/>
</dbReference>
<evidence type="ECO:0000313" key="11">
    <source>
        <dbReference type="EMBL" id="CAK1588123.1"/>
    </source>
</evidence>
<keyword evidence="5" id="KW-0378">Hydrolase</keyword>
<keyword evidence="4" id="KW-0479">Metal-binding</keyword>
<sequence length="455" mass="51885">MFHSVRRISCQIFSTLKFSKRCLVTNTTVLKNGVRVAVEETHSPLVCLSLFIETGPRFETSDNNGISHFIEHMAFKGFNSMKKDELAKCLNNIGAQLSATTTKEIQIFSGKCTSEHTTDLIDILSQIITNLEFSECEIQLAKENIFRELTDYENSPKLVVFDYLHQAAYQGTPLAQRVIGSRKNIEKFDGYEAFCFINKQYKPENMVLAVSGGIRHVEIFSHAQKRFSHICSDTINYSNYELCRYTGSSIVYRDDSMPFAHVAIALEVPGYGNPDYWSLLVANCILGSWDKSQGGGDSHGAYLSRAAATDNLCQSYESFYIAYRDTGLWGVYYIAQRENLDDLLYNVQQQWMHFCASITDPEVERGVNFAKLKLAKEVENGIYSSYDIGLQILYTNKRLSLLDKYKNLSFVTAKNIKEVGHKYIYDRCPVVSAIGPTECLPDYNRVRSDMYWLRY</sequence>
<feature type="domain" description="Peptidase M16 N-terminal" evidence="9">
    <location>
        <begin position="35"/>
        <end position="180"/>
    </location>
</feature>
<evidence type="ECO:0000256" key="6">
    <source>
        <dbReference type="ARBA" id="ARBA00022833"/>
    </source>
</evidence>
<evidence type="ECO:0000259" key="9">
    <source>
        <dbReference type="Pfam" id="PF00675"/>
    </source>
</evidence>
<dbReference type="InterPro" id="IPR007863">
    <property type="entry name" value="Peptidase_M16_C"/>
</dbReference>
<dbReference type="InterPro" id="IPR011249">
    <property type="entry name" value="Metalloenz_LuxS/M16"/>
</dbReference>
<reference evidence="11 12" key="1">
    <citation type="submission" date="2023-11" db="EMBL/GenBank/DDBJ databases">
        <authorList>
            <person name="Hedman E."/>
            <person name="Englund M."/>
            <person name="Stromberg M."/>
            <person name="Nyberg Akerstrom W."/>
            <person name="Nylinder S."/>
            <person name="Jareborg N."/>
            <person name="Kallberg Y."/>
            <person name="Kronander E."/>
        </authorList>
    </citation>
    <scope>NUCLEOTIDE SEQUENCE [LARGE SCALE GENOMIC DNA]</scope>
</reference>
<evidence type="ECO:0000256" key="1">
    <source>
        <dbReference type="ARBA" id="ARBA00001947"/>
    </source>
</evidence>
<proteinExistence type="predicted"/>
<evidence type="ECO:0008006" key="13">
    <source>
        <dbReference type="Google" id="ProtNLM"/>
    </source>
</evidence>
<evidence type="ECO:0000313" key="12">
    <source>
        <dbReference type="Proteomes" id="UP001314205"/>
    </source>
</evidence>
<dbReference type="GO" id="GO:0005739">
    <property type="term" value="C:mitochondrion"/>
    <property type="evidence" value="ECO:0007669"/>
    <property type="project" value="UniProtKB-SubCell"/>
</dbReference>
<dbReference type="GO" id="GO:0006627">
    <property type="term" value="P:protein processing involved in protein targeting to mitochondrion"/>
    <property type="evidence" value="ECO:0007669"/>
    <property type="project" value="TreeGrafter"/>
</dbReference>
<dbReference type="AlphaFoldDB" id="A0AAV1KZK5"/>
<keyword evidence="7" id="KW-0482">Metalloprotease</keyword>
<organism evidence="11 12">
    <name type="scientific">Parnassius mnemosyne</name>
    <name type="common">clouded apollo</name>
    <dbReference type="NCBI Taxonomy" id="213953"/>
    <lineage>
        <taxon>Eukaryota</taxon>
        <taxon>Metazoa</taxon>
        <taxon>Ecdysozoa</taxon>
        <taxon>Arthropoda</taxon>
        <taxon>Hexapoda</taxon>
        <taxon>Insecta</taxon>
        <taxon>Pterygota</taxon>
        <taxon>Neoptera</taxon>
        <taxon>Endopterygota</taxon>
        <taxon>Lepidoptera</taxon>
        <taxon>Glossata</taxon>
        <taxon>Ditrysia</taxon>
        <taxon>Papilionoidea</taxon>
        <taxon>Papilionidae</taxon>
        <taxon>Parnassiinae</taxon>
        <taxon>Parnassini</taxon>
        <taxon>Parnassius</taxon>
        <taxon>Driopa</taxon>
    </lineage>
</organism>
<dbReference type="GO" id="GO:0004222">
    <property type="term" value="F:metalloendopeptidase activity"/>
    <property type="evidence" value="ECO:0007669"/>
    <property type="project" value="TreeGrafter"/>
</dbReference>
<comment type="caution">
    <text evidence="11">The sequence shown here is derived from an EMBL/GenBank/DDBJ whole genome shotgun (WGS) entry which is preliminary data.</text>
</comment>
<evidence type="ECO:0000256" key="2">
    <source>
        <dbReference type="ARBA" id="ARBA00004173"/>
    </source>
</evidence>
<keyword evidence="12" id="KW-1185">Reference proteome</keyword>
<accession>A0AAV1KZK5</accession>
<gene>
    <name evidence="11" type="ORF">PARMNEM_LOCUS8807</name>
</gene>
<keyword evidence="6" id="KW-0862">Zinc</keyword>
<dbReference type="Pfam" id="PF05193">
    <property type="entry name" value="Peptidase_M16_C"/>
    <property type="match status" value="1"/>
</dbReference>
<name>A0AAV1KZK5_9NEOP</name>
<feature type="domain" description="Peptidase M16 C-terminal" evidence="10">
    <location>
        <begin position="196"/>
        <end position="367"/>
    </location>
</feature>
<keyword evidence="3" id="KW-0645">Protease</keyword>
<evidence type="ECO:0000256" key="5">
    <source>
        <dbReference type="ARBA" id="ARBA00022801"/>
    </source>
</evidence>
<evidence type="ECO:0000256" key="3">
    <source>
        <dbReference type="ARBA" id="ARBA00022670"/>
    </source>
</evidence>
<dbReference type="PANTHER" id="PTHR11851:SF149">
    <property type="entry name" value="GH01077P"/>
    <property type="match status" value="1"/>
</dbReference>